<dbReference type="InterPro" id="IPR036640">
    <property type="entry name" value="ABC1_TM_sf"/>
</dbReference>
<evidence type="ECO:0000256" key="6">
    <source>
        <dbReference type="SAM" id="Phobius"/>
    </source>
</evidence>
<dbReference type="Gene3D" id="3.40.50.300">
    <property type="entry name" value="P-loop containing nucleotide triphosphate hydrolases"/>
    <property type="match status" value="1"/>
</dbReference>
<evidence type="ECO:0000256" key="5">
    <source>
        <dbReference type="SAM" id="MobiDB-lite"/>
    </source>
</evidence>
<feature type="domain" description="ABC transmembrane type-1" evidence="7">
    <location>
        <begin position="233"/>
        <end position="344"/>
    </location>
</feature>
<dbReference type="Proteomes" id="UP000436088">
    <property type="component" value="Unassembled WGS sequence"/>
</dbReference>
<keyword evidence="3 6" id="KW-1133">Transmembrane helix</keyword>
<gene>
    <name evidence="8" type="ORF">F3Y22_tig00112443pilonHSYRG00175</name>
</gene>
<proteinExistence type="predicted"/>
<dbReference type="Pfam" id="PF00664">
    <property type="entry name" value="ABC_membrane"/>
    <property type="match status" value="1"/>
</dbReference>
<evidence type="ECO:0000259" key="7">
    <source>
        <dbReference type="PROSITE" id="PS50929"/>
    </source>
</evidence>
<dbReference type="AlphaFoldDB" id="A0A6A2WYK6"/>
<keyword evidence="4 6" id="KW-0472">Membrane</keyword>
<accession>A0A6A2WYK6</accession>
<sequence>MFGFLRWFCFLGSGGFYSHHGAMLRPVQRGKFADRRQWSLAAGEAAAALGRGLSYHNVHSDLDGHHQMRHKLVGLDHNLQSASHQFSGDSKYDDFNQIPNFDDDDEEEEDVEPPRPVGLLSLFMYSTNWDIVLVIVGCLGALINGGSLPWFSFLFGKFENKIPKESKGDKTQMMKDVEMLKSRKLWERRWHISFTMYSPSYAAIQSGDLWRSLSKGRGSYFGATGFLQESWYIAEQAISSIRTVFSFVADENLAARYGELLSNSAPLEAKIGFAKGAGIGVIYLVTYSTLALAFWYGSILLLEMRSPVVMPWLASLGLALSVAYFAQFTQGTVAATRVFDIIDRVLEIDPYNPEGRMFPSVRGKIEFPSRHDATILSSLDLVIRFRSKKTLALVGASGGGQSTIFALIKRFYDPEKEPVLFATTIRVLKTVRDRDFSRDIAVSLPSELPATAAIASETAAIAPATAAITENATKKEAVAAFVTANAHGFIHDLQQGFDTQVDNRYHTSNIHINELVQCTCSDFPASKTDSQFGAKRTQLSGEAVAQQAIDKISKGRTTVVIAQG</sequence>
<evidence type="ECO:0000313" key="8">
    <source>
        <dbReference type="EMBL" id="KAE8667163.1"/>
    </source>
</evidence>
<comment type="subcellular location">
    <subcellularLocation>
        <location evidence="1">Membrane</location>
        <topology evidence="1">Multi-pass membrane protein</topology>
    </subcellularLocation>
</comment>
<dbReference type="SUPFAM" id="SSF52540">
    <property type="entry name" value="P-loop containing nucleoside triphosphate hydrolases"/>
    <property type="match status" value="1"/>
</dbReference>
<dbReference type="InterPro" id="IPR011527">
    <property type="entry name" value="ABC1_TM_dom"/>
</dbReference>
<dbReference type="Gene3D" id="1.20.1560.10">
    <property type="entry name" value="ABC transporter type 1, transmembrane domain"/>
    <property type="match status" value="2"/>
</dbReference>
<dbReference type="GO" id="GO:0005524">
    <property type="term" value="F:ATP binding"/>
    <property type="evidence" value="ECO:0007669"/>
    <property type="project" value="InterPro"/>
</dbReference>
<dbReference type="InterPro" id="IPR039421">
    <property type="entry name" value="Type_1_exporter"/>
</dbReference>
<comment type="caution">
    <text evidence="8">The sequence shown here is derived from an EMBL/GenBank/DDBJ whole genome shotgun (WGS) entry which is preliminary data.</text>
</comment>
<reference evidence="8" key="1">
    <citation type="submission" date="2019-09" db="EMBL/GenBank/DDBJ databases">
        <title>Draft genome information of white flower Hibiscus syriacus.</title>
        <authorList>
            <person name="Kim Y.-M."/>
        </authorList>
    </citation>
    <scope>NUCLEOTIDE SEQUENCE [LARGE SCALE GENOMIC DNA]</scope>
    <source>
        <strain evidence="8">YM2019G1</strain>
    </source>
</reference>
<dbReference type="SUPFAM" id="SSF90123">
    <property type="entry name" value="ABC transporter transmembrane region"/>
    <property type="match status" value="1"/>
</dbReference>
<dbReference type="PANTHER" id="PTHR24222">
    <property type="entry name" value="ABC TRANSPORTER B FAMILY"/>
    <property type="match status" value="1"/>
</dbReference>
<feature type="transmembrane region" description="Helical" evidence="6">
    <location>
        <begin position="131"/>
        <end position="155"/>
    </location>
</feature>
<keyword evidence="2 6" id="KW-0812">Transmembrane</keyword>
<dbReference type="InterPro" id="IPR027417">
    <property type="entry name" value="P-loop_NTPase"/>
</dbReference>
<dbReference type="GO" id="GO:0140359">
    <property type="term" value="F:ABC-type transporter activity"/>
    <property type="evidence" value="ECO:0007669"/>
    <property type="project" value="InterPro"/>
</dbReference>
<feature type="transmembrane region" description="Helical" evidence="6">
    <location>
        <begin position="280"/>
        <end position="302"/>
    </location>
</feature>
<evidence type="ECO:0000313" key="9">
    <source>
        <dbReference type="Proteomes" id="UP000436088"/>
    </source>
</evidence>
<dbReference type="PANTHER" id="PTHR24222:SF84">
    <property type="entry name" value="ABC TRANSPORTER DOMAIN-CONTAINING PROTEIN"/>
    <property type="match status" value="1"/>
</dbReference>
<protein>
    <recommendedName>
        <fullName evidence="7">ABC transmembrane type-1 domain-containing protein</fullName>
    </recommendedName>
</protein>
<feature type="compositionally biased region" description="Acidic residues" evidence="5">
    <location>
        <begin position="101"/>
        <end position="111"/>
    </location>
</feature>
<name>A0A6A2WYK6_HIBSY</name>
<dbReference type="GO" id="GO:0005886">
    <property type="term" value="C:plasma membrane"/>
    <property type="evidence" value="ECO:0007669"/>
    <property type="project" value="TreeGrafter"/>
</dbReference>
<organism evidence="8 9">
    <name type="scientific">Hibiscus syriacus</name>
    <name type="common">Rose of Sharon</name>
    <dbReference type="NCBI Taxonomy" id="106335"/>
    <lineage>
        <taxon>Eukaryota</taxon>
        <taxon>Viridiplantae</taxon>
        <taxon>Streptophyta</taxon>
        <taxon>Embryophyta</taxon>
        <taxon>Tracheophyta</taxon>
        <taxon>Spermatophyta</taxon>
        <taxon>Magnoliopsida</taxon>
        <taxon>eudicotyledons</taxon>
        <taxon>Gunneridae</taxon>
        <taxon>Pentapetalae</taxon>
        <taxon>rosids</taxon>
        <taxon>malvids</taxon>
        <taxon>Malvales</taxon>
        <taxon>Malvaceae</taxon>
        <taxon>Malvoideae</taxon>
        <taxon>Hibiscus</taxon>
    </lineage>
</organism>
<evidence type="ECO:0000256" key="1">
    <source>
        <dbReference type="ARBA" id="ARBA00004141"/>
    </source>
</evidence>
<evidence type="ECO:0000256" key="3">
    <source>
        <dbReference type="ARBA" id="ARBA00022989"/>
    </source>
</evidence>
<feature type="region of interest" description="Disordered" evidence="5">
    <location>
        <begin position="83"/>
        <end position="112"/>
    </location>
</feature>
<dbReference type="PROSITE" id="PS50929">
    <property type="entry name" value="ABC_TM1F"/>
    <property type="match status" value="1"/>
</dbReference>
<dbReference type="EMBL" id="VEPZ02001581">
    <property type="protein sequence ID" value="KAE8667163.1"/>
    <property type="molecule type" value="Genomic_DNA"/>
</dbReference>
<evidence type="ECO:0000256" key="4">
    <source>
        <dbReference type="ARBA" id="ARBA00023136"/>
    </source>
</evidence>
<evidence type="ECO:0000256" key="2">
    <source>
        <dbReference type="ARBA" id="ARBA00022692"/>
    </source>
</evidence>
<feature type="transmembrane region" description="Helical" evidence="6">
    <location>
        <begin position="308"/>
        <end position="326"/>
    </location>
</feature>
<keyword evidence="9" id="KW-1185">Reference proteome</keyword>